<organism evidence="7 8">
    <name type="scientific">Mastigocoleus testarum BC008</name>
    <dbReference type="NCBI Taxonomy" id="371196"/>
    <lineage>
        <taxon>Bacteria</taxon>
        <taxon>Bacillati</taxon>
        <taxon>Cyanobacteriota</taxon>
        <taxon>Cyanophyceae</taxon>
        <taxon>Nostocales</taxon>
        <taxon>Hapalosiphonaceae</taxon>
        <taxon>Mastigocoleus</taxon>
    </lineage>
</organism>
<dbReference type="SUPFAM" id="SSF46689">
    <property type="entry name" value="Homeodomain-like"/>
    <property type="match status" value="2"/>
</dbReference>
<evidence type="ECO:0000256" key="1">
    <source>
        <dbReference type="ARBA" id="ARBA00023015"/>
    </source>
</evidence>
<protein>
    <recommendedName>
        <fullName evidence="5">HTH araC/xylS-type domain-containing protein</fullName>
    </recommendedName>
</protein>
<keyword evidence="4" id="KW-0804">Transcription</keyword>
<evidence type="ECO:0000313" key="6">
    <source>
        <dbReference type="EMBL" id="KST63709.1"/>
    </source>
</evidence>
<evidence type="ECO:0000259" key="5">
    <source>
        <dbReference type="PROSITE" id="PS01124"/>
    </source>
</evidence>
<dbReference type="AlphaFoldDB" id="A0A0V7ZXN3"/>
<keyword evidence="2" id="KW-0238">DNA-binding</keyword>
<name>A0A0V7ZXN3_9CYAN</name>
<dbReference type="GO" id="GO:0003700">
    <property type="term" value="F:DNA-binding transcription factor activity"/>
    <property type="evidence" value="ECO:0007669"/>
    <property type="project" value="InterPro"/>
</dbReference>
<dbReference type="EMBL" id="LMTZ01000032">
    <property type="protein sequence ID" value="KST69227.1"/>
    <property type="molecule type" value="Genomic_DNA"/>
</dbReference>
<evidence type="ECO:0000313" key="8">
    <source>
        <dbReference type="Proteomes" id="UP000053372"/>
    </source>
</evidence>
<dbReference type="InterPro" id="IPR020449">
    <property type="entry name" value="Tscrpt_reg_AraC-type_HTH"/>
</dbReference>
<dbReference type="InterPro" id="IPR018062">
    <property type="entry name" value="HTH_AraC-typ_CS"/>
</dbReference>
<dbReference type="Proteomes" id="UP000053372">
    <property type="component" value="Unassembled WGS sequence"/>
</dbReference>
<dbReference type="InterPro" id="IPR003313">
    <property type="entry name" value="AraC-bd"/>
</dbReference>
<keyword evidence="1" id="KW-0805">Transcription regulation</keyword>
<dbReference type="OrthoDB" id="516605at2"/>
<dbReference type="PROSITE" id="PS00041">
    <property type="entry name" value="HTH_ARAC_FAMILY_1"/>
    <property type="match status" value="1"/>
</dbReference>
<evidence type="ECO:0000256" key="3">
    <source>
        <dbReference type="ARBA" id="ARBA00023159"/>
    </source>
</evidence>
<comment type="caution">
    <text evidence="7">The sequence shown here is derived from an EMBL/GenBank/DDBJ whole genome shotgun (WGS) entry which is preliminary data.</text>
</comment>
<reference evidence="7 8" key="1">
    <citation type="journal article" date="2015" name="Genome Announc.">
        <title>Draft Genome of the Euendolithic (true boring) Cyanobacterium Mastigocoleus testarum strain BC008.</title>
        <authorList>
            <person name="Guida B.S."/>
            <person name="Garcia-Pichel F."/>
        </authorList>
    </citation>
    <scope>NUCLEOTIDE SEQUENCE [LARGE SCALE GENOMIC DNA]</scope>
    <source>
        <strain evidence="7 8">BC008</strain>
    </source>
</reference>
<dbReference type="Gene3D" id="1.10.10.60">
    <property type="entry name" value="Homeodomain-like"/>
    <property type="match status" value="1"/>
</dbReference>
<dbReference type="InterPro" id="IPR009057">
    <property type="entry name" value="Homeodomain-like_sf"/>
</dbReference>
<dbReference type="InterPro" id="IPR037923">
    <property type="entry name" value="HTH-like"/>
</dbReference>
<dbReference type="RefSeq" id="WP_058183360.1">
    <property type="nucleotide sequence ID" value="NZ_LMTZ01000032.1"/>
</dbReference>
<sequence>MRTQSKITVKAWQSPGILLEKYDYTSGTVEPLPKHSHDEYQLGLSFNCQGEYYYRGSYNPIPIGSLSIIHSGEVHSPSQRNSLPTPVSFLMMHVDSNLLKTITSEIACKRVSFPFFPQVSIRDRQIISMFQELYIPETKRLTKLERDSLILDLFASLIILHAQERPSIQIPKIVKPAIARVRDFIQCHYADNLSLKELANIAGLSSYYLSRSFSRGMGVSLSAYQMQIRIDQAKKLLAQGKPIVMIASEIGFYDQSHFALHFKRLVGTTPGNYKKEQ</sequence>
<keyword evidence="3" id="KW-0010">Activator</keyword>
<dbReference type="Pfam" id="PF02311">
    <property type="entry name" value="AraC_binding"/>
    <property type="match status" value="1"/>
</dbReference>
<dbReference type="InterPro" id="IPR018060">
    <property type="entry name" value="HTH_AraC"/>
</dbReference>
<dbReference type="Pfam" id="PF12833">
    <property type="entry name" value="HTH_18"/>
    <property type="match status" value="1"/>
</dbReference>
<dbReference type="EMBL" id="LMTZ01000133">
    <property type="protein sequence ID" value="KST63709.1"/>
    <property type="molecule type" value="Genomic_DNA"/>
</dbReference>
<evidence type="ECO:0000256" key="2">
    <source>
        <dbReference type="ARBA" id="ARBA00023125"/>
    </source>
</evidence>
<evidence type="ECO:0000313" key="7">
    <source>
        <dbReference type="EMBL" id="KST69227.1"/>
    </source>
</evidence>
<dbReference type="PANTHER" id="PTHR46796">
    <property type="entry name" value="HTH-TYPE TRANSCRIPTIONAL ACTIVATOR RHAS-RELATED"/>
    <property type="match status" value="1"/>
</dbReference>
<dbReference type="SUPFAM" id="SSF51215">
    <property type="entry name" value="Regulatory protein AraC"/>
    <property type="match status" value="1"/>
</dbReference>
<feature type="domain" description="HTH araC/xylS-type" evidence="5">
    <location>
        <begin position="179"/>
        <end position="276"/>
    </location>
</feature>
<dbReference type="PROSITE" id="PS01124">
    <property type="entry name" value="HTH_ARAC_FAMILY_2"/>
    <property type="match status" value="1"/>
</dbReference>
<evidence type="ECO:0000256" key="4">
    <source>
        <dbReference type="ARBA" id="ARBA00023163"/>
    </source>
</evidence>
<dbReference type="GO" id="GO:0043565">
    <property type="term" value="F:sequence-specific DNA binding"/>
    <property type="evidence" value="ECO:0007669"/>
    <property type="project" value="InterPro"/>
</dbReference>
<dbReference type="PRINTS" id="PR00032">
    <property type="entry name" value="HTHARAC"/>
</dbReference>
<keyword evidence="8" id="KW-1185">Reference proteome</keyword>
<dbReference type="InterPro" id="IPR050204">
    <property type="entry name" value="AraC_XylS_family_regulators"/>
</dbReference>
<accession>A0A0V7ZXN3</accession>
<proteinExistence type="predicted"/>
<gene>
    <name evidence="7" type="ORF">BC008_03295</name>
    <name evidence="6" type="ORF">BC008_14720</name>
</gene>
<dbReference type="PANTHER" id="PTHR46796:SF2">
    <property type="entry name" value="TRANSCRIPTIONAL REGULATORY PROTEIN"/>
    <property type="match status" value="1"/>
</dbReference>
<dbReference type="SMART" id="SM00342">
    <property type="entry name" value="HTH_ARAC"/>
    <property type="match status" value="1"/>
</dbReference>